<dbReference type="GeneID" id="24303440"/>
<dbReference type="PATRIC" id="fig|1447256.3.peg.1845"/>
<dbReference type="AlphaFoldDB" id="A0A0G9K1K7"/>
<reference evidence="1 2" key="1">
    <citation type="submission" date="2014-01" db="EMBL/GenBank/DDBJ databases">
        <title>Development of a Comparative Genomic Fingerprinting Assay for High Resolution Genotyping of Arcobacter butzleri.</title>
        <authorList>
            <person name="Webb A.L."/>
            <person name="Inglis G.D."/>
            <person name="Kruczkiewicz P."/>
            <person name="Selinger L.B."/>
            <person name="Taboada E.N."/>
        </authorList>
    </citation>
    <scope>NUCLEOTIDE SEQUENCE [LARGE SCALE GENOMIC DNA]</scope>
    <source>
        <strain evidence="1 2">L348</strain>
    </source>
</reference>
<dbReference type="RefSeq" id="WP_004510902.1">
    <property type="nucleotide sequence ID" value="NZ_JAIQ01000133.1"/>
</dbReference>
<evidence type="ECO:0000313" key="1">
    <source>
        <dbReference type="EMBL" id="KLD98102.1"/>
    </source>
</evidence>
<dbReference type="SUPFAM" id="SSF54427">
    <property type="entry name" value="NTF2-like"/>
    <property type="match status" value="1"/>
</dbReference>
<evidence type="ECO:0008006" key="3">
    <source>
        <dbReference type="Google" id="ProtNLM"/>
    </source>
</evidence>
<proteinExistence type="predicted"/>
<comment type="caution">
    <text evidence="1">The sequence shown here is derived from an EMBL/GenBank/DDBJ whole genome shotgun (WGS) entry which is preliminary data.</text>
</comment>
<dbReference type="Pfam" id="PF07366">
    <property type="entry name" value="SnoaL"/>
    <property type="match status" value="1"/>
</dbReference>
<dbReference type="Gene3D" id="3.10.450.50">
    <property type="match status" value="1"/>
</dbReference>
<sequence>MKKLTNKELVKLYYDELWNKHKKEYIDIVFDDNITFHGSLDITVKGKKEFEKYMDSMITAIPNLFHSIITMVCEEDNIAVRALYNGRHTGKLLDYEPTNNKITYNGASFFKFKDGKIIDIWVLGDLKTLIQQLS</sequence>
<dbReference type="InterPro" id="IPR032710">
    <property type="entry name" value="NTF2-like_dom_sf"/>
</dbReference>
<dbReference type="Proteomes" id="UP000035514">
    <property type="component" value="Unassembled WGS sequence"/>
</dbReference>
<name>A0A0G9K1K7_9BACT</name>
<organism evidence="1 2">
    <name type="scientific">Aliarcobacter butzleri L348</name>
    <dbReference type="NCBI Taxonomy" id="1447256"/>
    <lineage>
        <taxon>Bacteria</taxon>
        <taxon>Pseudomonadati</taxon>
        <taxon>Campylobacterota</taxon>
        <taxon>Epsilonproteobacteria</taxon>
        <taxon>Campylobacterales</taxon>
        <taxon>Arcobacteraceae</taxon>
        <taxon>Aliarcobacter</taxon>
    </lineage>
</organism>
<dbReference type="PANTHER" id="PTHR38436:SF1">
    <property type="entry name" value="ESTER CYCLASE"/>
    <property type="match status" value="1"/>
</dbReference>
<dbReference type="InterPro" id="IPR009959">
    <property type="entry name" value="Cyclase_SnoaL-like"/>
</dbReference>
<dbReference type="GO" id="GO:0030638">
    <property type="term" value="P:polyketide metabolic process"/>
    <property type="evidence" value="ECO:0007669"/>
    <property type="project" value="InterPro"/>
</dbReference>
<dbReference type="EMBL" id="JAIQ01000133">
    <property type="protein sequence ID" value="KLD98102.1"/>
    <property type="molecule type" value="Genomic_DNA"/>
</dbReference>
<protein>
    <recommendedName>
        <fullName evidence="3">Ester cyclase</fullName>
    </recommendedName>
</protein>
<evidence type="ECO:0000313" key="2">
    <source>
        <dbReference type="Proteomes" id="UP000035514"/>
    </source>
</evidence>
<dbReference type="PANTHER" id="PTHR38436">
    <property type="entry name" value="POLYKETIDE CYCLASE SNOAL-LIKE DOMAIN"/>
    <property type="match status" value="1"/>
</dbReference>
<gene>
    <name evidence="1" type="ORF">AA20_09445</name>
</gene>
<accession>A0A0G9K1K7</accession>